<protein>
    <submittedName>
        <fullName evidence="2">mRNA-capping enzyme-like isoform X2</fullName>
    </submittedName>
</protein>
<dbReference type="GO" id="GO:0004484">
    <property type="term" value="F:mRNA guanylyltransferase activity"/>
    <property type="evidence" value="ECO:0007669"/>
    <property type="project" value="TreeGrafter"/>
</dbReference>
<organism evidence="2">
    <name type="scientific">Tanacetum cinerariifolium</name>
    <name type="common">Dalmatian daisy</name>
    <name type="synonym">Chrysanthemum cinerariifolium</name>
    <dbReference type="NCBI Taxonomy" id="118510"/>
    <lineage>
        <taxon>Eukaryota</taxon>
        <taxon>Viridiplantae</taxon>
        <taxon>Streptophyta</taxon>
        <taxon>Embryophyta</taxon>
        <taxon>Tracheophyta</taxon>
        <taxon>Spermatophyta</taxon>
        <taxon>Magnoliopsida</taxon>
        <taxon>eudicotyledons</taxon>
        <taxon>Gunneridae</taxon>
        <taxon>Pentapetalae</taxon>
        <taxon>asterids</taxon>
        <taxon>campanulids</taxon>
        <taxon>Asterales</taxon>
        <taxon>Asteraceae</taxon>
        <taxon>Asteroideae</taxon>
        <taxon>Anthemideae</taxon>
        <taxon>Anthemidinae</taxon>
        <taxon>Tanacetum</taxon>
    </lineage>
</organism>
<feature type="region of interest" description="Disordered" evidence="1">
    <location>
        <begin position="45"/>
        <end position="66"/>
    </location>
</feature>
<dbReference type="InterPro" id="IPR029021">
    <property type="entry name" value="Prot-tyrosine_phosphatase-like"/>
</dbReference>
<sequence length="377" mass="43405">MIWLQGRKSGYPLCWEPELVGCDMRVECHGRMEDTKKENISGRAKYRGRTGPMTANTKKENMTGHAERRKDGAYDCGYQNKKYVRTCGVLRKDGTYDRGHQKGKYVLTCEAEPKHLRLKSERETGKRDGEVEAGAVPLRFGRKWQSLRREPKHLRLKSEREAEQRGWENEGGESYGETSCSKLSYDIPYKNISLDMARPGISILFANELKGEYYGETSCSKLSYDIPYKNISLDMARPGWSHCPPYRDALNFIIPSKVPLKESFIDKIIIHKRYSPEQAILQQRRLGRELGLVIDLTNTDRYYQESDWTTSEEWKRSPHQDDDVASGLQVELVLDTCRDLAFRNRVLDCYGNRTTSGIRAAVIMVLKFEGSNKENGF</sequence>
<dbReference type="AlphaFoldDB" id="A0A6L2M2B5"/>
<gene>
    <name evidence="2" type="ORF">Tci_040136</name>
</gene>
<feature type="compositionally biased region" description="Basic and acidic residues" evidence="1">
    <location>
        <begin position="57"/>
        <end position="66"/>
    </location>
</feature>
<dbReference type="GO" id="GO:0006370">
    <property type="term" value="P:7-methylguanosine mRNA capping"/>
    <property type="evidence" value="ECO:0007669"/>
    <property type="project" value="TreeGrafter"/>
</dbReference>
<dbReference type="EMBL" id="BKCJ010005695">
    <property type="protein sequence ID" value="GEU68158.1"/>
    <property type="molecule type" value="Genomic_DNA"/>
</dbReference>
<reference evidence="2" key="1">
    <citation type="journal article" date="2019" name="Sci. Rep.">
        <title>Draft genome of Tanacetum cinerariifolium, the natural source of mosquito coil.</title>
        <authorList>
            <person name="Yamashiro T."/>
            <person name="Shiraishi A."/>
            <person name="Satake H."/>
            <person name="Nakayama K."/>
        </authorList>
    </citation>
    <scope>NUCLEOTIDE SEQUENCE</scope>
</reference>
<proteinExistence type="predicted"/>
<dbReference type="PANTHER" id="PTHR10367:SF22">
    <property type="entry name" value="MRNA GUANYLYLTRANSFERASE"/>
    <property type="match status" value="1"/>
</dbReference>
<comment type="caution">
    <text evidence="2">The sequence shown here is derived from an EMBL/GenBank/DDBJ whole genome shotgun (WGS) entry which is preliminary data.</text>
</comment>
<accession>A0A6L2M2B5</accession>
<name>A0A6L2M2B5_TANCI</name>
<feature type="compositionally biased region" description="Basic and acidic residues" evidence="1">
    <location>
        <begin position="156"/>
        <end position="168"/>
    </location>
</feature>
<dbReference type="PANTHER" id="PTHR10367">
    <property type="entry name" value="MRNA-CAPPING ENZYME"/>
    <property type="match status" value="1"/>
</dbReference>
<dbReference type="SUPFAM" id="SSF52799">
    <property type="entry name" value="(Phosphotyrosine protein) phosphatases II"/>
    <property type="match status" value="1"/>
</dbReference>
<dbReference type="InterPro" id="IPR051029">
    <property type="entry name" value="mRNA_Capping_Enz/RNA_Phosphat"/>
</dbReference>
<evidence type="ECO:0000313" key="2">
    <source>
        <dbReference type="EMBL" id="GEU68158.1"/>
    </source>
</evidence>
<dbReference type="Gene3D" id="3.90.190.10">
    <property type="entry name" value="Protein tyrosine phosphatase superfamily"/>
    <property type="match status" value="1"/>
</dbReference>
<feature type="region of interest" description="Disordered" evidence="1">
    <location>
        <begin position="155"/>
        <end position="178"/>
    </location>
</feature>
<evidence type="ECO:0000256" key="1">
    <source>
        <dbReference type="SAM" id="MobiDB-lite"/>
    </source>
</evidence>